<comment type="caution">
    <text evidence="2">The sequence shown here is derived from an EMBL/GenBank/DDBJ whole genome shotgun (WGS) entry which is preliminary data.</text>
</comment>
<evidence type="ECO:0000313" key="3">
    <source>
        <dbReference type="Proteomes" id="UP000828390"/>
    </source>
</evidence>
<evidence type="ECO:0000313" key="2">
    <source>
        <dbReference type="EMBL" id="KAH3799493.1"/>
    </source>
</evidence>
<sequence length="89" mass="10299">MSKKESIERNESDFVDLVKKTELFPAVCEAMIILLTLPATICTVERSFSKLRPVKTWLRSDRLSELCMMRARINTDQNMSIEKISEKFG</sequence>
<accession>A0A9D4FII7</accession>
<dbReference type="Pfam" id="PF05699">
    <property type="entry name" value="Dimer_Tnp_hAT"/>
    <property type="match status" value="1"/>
</dbReference>
<feature type="domain" description="HAT C-terminal dimerisation" evidence="1">
    <location>
        <begin position="18"/>
        <end position="61"/>
    </location>
</feature>
<dbReference type="InterPro" id="IPR008906">
    <property type="entry name" value="HATC_C_dom"/>
</dbReference>
<dbReference type="Proteomes" id="UP000828390">
    <property type="component" value="Unassembled WGS sequence"/>
</dbReference>
<dbReference type="AlphaFoldDB" id="A0A9D4FII7"/>
<keyword evidence="3" id="KW-1185">Reference proteome</keyword>
<dbReference type="GO" id="GO:0046983">
    <property type="term" value="F:protein dimerization activity"/>
    <property type="evidence" value="ECO:0007669"/>
    <property type="project" value="InterPro"/>
</dbReference>
<protein>
    <recommendedName>
        <fullName evidence="1">HAT C-terminal dimerisation domain-containing protein</fullName>
    </recommendedName>
</protein>
<proteinExistence type="predicted"/>
<organism evidence="2 3">
    <name type="scientific">Dreissena polymorpha</name>
    <name type="common">Zebra mussel</name>
    <name type="synonym">Mytilus polymorpha</name>
    <dbReference type="NCBI Taxonomy" id="45954"/>
    <lineage>
        <taxon>Eukaryota</taxon>
        <taxon>Metazoa</taxon>
        <taxon>Spiralia</taxon>
        <taxon>Lophotrochozoa</taxon>
        <taxon>Mollusca</taxon>
        <taxon>Bivalvia</taxon>
        <taxon>Autobranchia</taxon>
        <taxon>Heteroconchia</taxon>
        <taxon>Euheterodonta</taxon>
        <taxon>Imparidentia</taxon>
        <taxon>Neoheterodontei</taxon>
        <taxon>Myida</taxon>
        <taxon>Dreissenoidea</taxon>
        <taxon>Dreissenidae</taxon>
        <taxon>Dreissena</taxon>
    </lineage>
</organism>
<gene>
    <name evidence="2" type="ORF">DPMN_153103</name>
</gene>
<dbReference type="EMBL" id="JAIWYP010000007">
    <property type="protein sequence ID" value="KAH3799493.1"/>
    <property type="molecule type" value="Genomic_DNA"/>
</dbReference>
<reference evidence="2" key="1">
    <citation type="journal article" date="2019" name="bioRxiv">
        <title>The Genome of the Zebra Mussel, Dreissena polymorpha: A Resource for Invasive Species Research.</title>
        <authorList>
            <person name="McCartney M.A."/>
            <person name="Auch B."/>
            <person name="Kono T."/>
            <person name="Mallez S."/>
            <person name="Zhang Y."/>
            <person name="Obille A."/>
            <person name="Becker A."/>
            <person name="Abrahante J.E."/>
            <person name="Garbe J."/>
            <person name="Badalamenti J.P."/>
            <person name="Herman A."/>
            <person name="Mangelson H."/>
            <person name="Liachko I."/>
            <person name="Sullivan S."/>
            <person name="Sone E.D."/>
            <person name="Koren S."/>
            <person name="Silverstein K.A.T."/>
            <person name="Beckman K.B."/>
            <person name="Gohl D.M."/>
        </authorList>
    </citation>
    <scope>NUCLEOTIDE SEQUENCE</scope>
    <source>
        <strain evidence="2">Duluth1</strain>
        <tissue evidence="2">Whole animal</tissue>
    </source>
</reference>
<name>A0A9D4FII7_DREPO</name>
<reference evidence="2" key="2">
    <citation type="submission" date="2020-11" db="EMBL/GenBank/DDBJ databases">
        <authorList>
            <person name="McCartney M.A."/>
            <person name="Auch B."/>
            <person name="Kono T."/>
            <person name="Mallez S."/>
            <person name="Becker A."/>
            <person name="Gohl D.M."/>
            <person name="Silverstein K.A.T."/>
            <person name="Koren S."/>
            <person name="Bechman K.B."/>
            <person name="Herman A."/>
            <person name="Abrahante J.E."/>
            <person name="Garbe J."/>
        </authorList>
    </citation>
    <scope>NUCLEOTIDE SEQUENCE</scope>
    <source>
        <strain evidence="2">Duluth1</strain>
        <tissue evidence="2">Whole animal</tissue>
    </source>
</reference>
<evidence type="ECO:0000259" key="1">
    <source>
        <dbReference type="Pfam" id="PF05699"/>
    </source>
</evidence>